<protein>
    <submittedName>
        <fullName evidence="1">Aminoglycoside 6-adenylyltransferase</fullName>
    </submittedName>
</protein>
<reference evidence="2" key="1">
    <citation type="submission" date="2016-10" db="EMBL/GenBank/DDBJ databases">
        <authorList>
            <person name="Varghese N."/>
            <person name="Submissions S."/>
        </authorList>
    </citation>
    <scope>NUCLEOTIDE SEQUENCE [LARGE SCALE GENOMIC DNA]</scope>
    <source>
        <strain evidence="2">XJ109</strain>
    </source>
</reference>
<dbReference type="AlphaFoldDB" id="A0A1I4S7H7"/>
<dbReference type="InterPro" id="IPR007530">
    <property type="entry name" value="Aminoglycoside_adenylylTfrase"/>
</dbReference>
<dbReference type="EMBL" id="FOUZ01000001">
    <property type="protein sequence ID" value="SFM60452.1"/>
    <property type="molecule type" value="Genomic_DNA"/>
</dbReference>
<dbReference type="Gene3D" id="3.30.460.10">
    <property type="entry name" value="Beta Polymerase, domain 2"/>
    <property type="match status" value="1"/>
</dbReference>
<dbReference type="SUPFAM" id="SSF81301">
    <property type="entry name" value="Nucleotidyltransferase"/>
    <property type="match status" value="1"/>
</dbReference>
<evidence type="ECO:0000313" key="1">
    <source>
        <dbReference type="EMBL" id="SFM60452.1"/>
    </source>
</evidence>
<dbReference type="InterPro" id="IPR043519">
    <property type="entry name" value="NT_sf"/>
</dbReference>
<sequence length="295" mass="35015">MKNRDQKLQQIIDWAKQNPDVRAVLLTSSLVNPLAPIDDFSDLDIELVFEDLEPYKHDDNWLSYFGNPIAKMNDDEQAFDGFNAIKMVLYDDFVKIDFKIYQKEKFIELANQANLPYDWDIGYKILLDKDYLTIKLKRPTYTASLIKKPTKNEFEKLNQDFFWDVTYAVKSLARKDFFYAKFIIENILRTEYFIPMIEYYIGLENDWKVTANKHGRLFENYLSPSDWVKIKLTFAGNELQENWSALEIMIQLFCKFSKKIALHLNYNYPEKLAQDISNYFITIRNNSSPKSEDKL</sequence>
<keyword evidence="1" id="KW-0808">Transferase</keyword>
<dbReference type="OrthoDB" id="9776406at2"/>
<dbReference type="STRING" id="684065.SAMN05421738_10188"/>
<dbReference type="Proteomes" id="UP000199149">
    <property type="component" value="Unassembled WGS sequence"/>
</dbReference>
<dbReference type="RefSeq" id="WP_092905452.1">
    <property type="nucleotide sequence ID" value="NZ_FOUZ01000001.1"/>
</dbReference>
<proteinExistence type="predicted"/>
<name>A0A1I4S7H7_9FLAO</name>
<dbReference type="SUPFAM" id="SSF81631">
    <property type="entry name" value="PAP/OAS1 substrate-binding domain"/>
    <property type="match status" value="1"/>
</dbReference>
<dbReference type="Gene3D" id="1.20.120.330">
    <property type="entry name" value="Nucleotidyltransferases domain 2"/>
    <property type="match status" value="1"/>
</dbReference>
<dbReference type="Pfam" id="PF04439">
    <property type="entry name" value="Adenyl_transf"/>
    <property type="match status" value="1"/>
</dbReference>
<keyword evidence="1" id="KW-0548">Nucleotidyltransferase</keyword>
<evidence type="ECO:0000313" key="2">
    <source>
        <dbReference type="Proteomes" id="UP000199149"/>
    </source>
</evidence>
<dbReference type="GO" id="GO:0016779">
    <property type="term" value="F:nucleotidyltransferase activity"/>
    <property type="evidence" value="ECO:0007669"/>
    <property type="project" value="UniProtKB-KW"/>
</dbReference>
<accession>A0A1I4S7H7</accession>
<gene>
    <name evidence="1" type="ORF">SAMN05421738_10188</name>
</gene>
<organism evidence="1 2">
    <name type="scientific">Algoriella xinjiangensis</name>
    <dbReference type="NCBI Taxonomy" id="684065"/>
    <lineage>
        <taxon>Bacteria</taxon>
        <taxon>Pseudomonadati</taxon>
        <taxon>Bacteroidota</taxon>
        <taxon>Flavobacteriia</taxon>
        <taxon>Flavobacteriales</taxon>
        <taxon>Weeksellaceae</taxon>
        <taxon>Algoriella</taxon>
    </lineage>
</organism>
<keyword evidence="2" id="KW-1185">Reference proteome</keyword>